<evidence type="ECO:0008006" key="5">
    <source>
        <dbReference type="Google" id="ProtNLM"/>
    </source>
</evidence>
<dbReference type="RefSeq" id="WP_221421637.1">
    <property type="nucleotide sequence ID" value="NZ_CP081297.1"/>
</dbReference>
<feature type="compositionally biased region" description="Polar residues" evidence="1">
    <location>
        <begin position="18"/>
        <end position="32"/>
    </location>
</feature>
<evidence type="ECO:0000256" key="2">
    <source>
        <dbReference type="SAM" id="Phobius"/>
    </source>
</evidence>
<feature type="transmembrane region" description="Helical" evidence="2">
    <location>
        <begin position="61"/>
        <end position="78"/>
    </location>
</feature>
<feature type="compositionally biased region" description="Basic and acidic residues" evidence="1">
    <location>
        <begin position="199"/>
        <end position="212"/>
    </location>
</feature>
<reference evidence="3 4" key="1">
    <citation type="submission" date="2021-08" db="EMBL/GenBank/DDBJ databases">
        <title>Comparative Genomics Analysis of the Genus Qipengyuania Reveals Extensive Genetic Diversity and Metabolic Versatility, Including the Description of Fifteen Novel Species.</title>
        <authorList>
            <person name="Liu Y."/>
        </authorList>
    </citation>
    <scope>NUCLEOTIDE SEQUENCE [LARGE SCALE GENOMIC DNA]</scope>
    <source>
        <strain evidence="3 4">1XM2-8</strain>
    </source>
</reference>
<name>A0ABX8ZBG5_9SPHN</name>
<feature type="region of interest" description="Disordered" evidence="1">
    <location>
        <begin position="1"/>
        <end position="44"/>
    </location>
</feature>
<accession>A0ABX8ZBG5</accession>
<feature type="region of interest" description="Disordered" evidence="1">
    <location>
        <begin position="97"/>
        <end position="117"/>
    </location>
</feature>
<keyword evidence="4" id="KW-1185">Reference proteome</keyword>
<dbReference type="Proteomes" id="UP000824280">
    <property type="component" value="Chromosome"/>
</dbReference>
<keyword evidence="2" id="KW-0812">Transmembrane</keyword>
<feature type="compositionally biased region" description="Basic and acidic residues" evidence="1">
    <location>
        <begin position="97"/>
        <end position="108"/>
    </location>
</feature>
<sequence length="252" mass="27947">MATASMTAIPASAAELPQISSAPAHSESTTSYDPADQTFENHRDRRYRHYRYRRGPSTGDVLAGVLIIGGIAAIANASKRDDRRYRERDRDWRYPEDRNYRDDRRDGSGMDGTRGIDRAVSMCVDEVERESRVETVDRADRTADGWQISGTVSSGSSFSCEIGRDGRIENIDLGSRESWGGEDERDDGYARSTPDNQWDDDRYASERDKVERQAVAPAQTGPQPAYPGGPIEGEEPVDDDLDIGTGYPGKST</sequence>
<organism evidence="3 4">
    <name type="scientific">Qipengyuania psychrotolerans</name>
    <dbReference type="NCBI Taxonomy" id="2867238"/>
    <lineage>
        <taxon>Bacteria</taxon>
        <taxon>Pseudomonadati</taxon>
        <taxon>Pseudomonadota</taxon>
        <taxon>Alphaproteobacteria</taxon>
        <taxon>Sphingomonadales</taxon>
        <taxon>Erythrobacteraceae</taxon>
        <taxon>Qipengyuania</taxon>
    </lineage>
</organism>
<protein>
    <recommendedName>
        <fullName evidence="5">PepSY domain-containing protein</fullName>
    </recommendedName>
</protein>
<feature type="compositionally biased region" description="Acidic residues" evidence="1">
    <location>
        <begin position="232"/>
        <end position="242"/>
    </location>
</feature>
<feature type="region of interest" description="Disordered" evidence="1">
    <location>
        <begin position="173"/>
        <end position="252"/>
    </location>
</feature>
<keyword evidence="2" id="KW-1133">Transmembrane helix</keyword>
<evidence type="ECO:0000313" key="4">
    <source>
        <dbReference type="Proteomes" id="UP000824280"/>
    </source>
</evidence>
<evidence type="ECO:0000256" key="1">
    <source>
        <dbReference type="SAM" id="MobiDB-lite"/>
    </source>
</evidence>
<proteinExistence type="predicted"/>
<dbReference type="EMBL" id="CP081297">
    <property type="protein sequence ID" value="QZD86086.1"/>
    <property type="molecule type" value="Genomic_DNA"/>
</dbReference>
<evidence type="ECO:0000313" key="3">
    <source>
        <dbReference type="EMBL" id="QZD86086.1"/>
    </source>
</evidence>
<gene>
    <name evidence="3" type="ORF">K3166_07285</name>
</gene>
<keyword evidence="2" id="KW-0472">Membrane</keyword>